<feature type="non-terminal residue" evidence="2">
    <location>
        <position position="139"/>
    </location>
</feature>
<accession>A0AAD1TPE1</accession>
<keyword evidence="3" id="KW-1185">Reference proteome</keyword>
<name>A0AAD1TPE1_PELCU</name>
<feature type="region of interest" description="Disordered" evidence="1">
    <location>
        <begin position="116"/>
        <end position="139"/>
    </location>
</feature>
<dbReference type="EMBL" id="CAKOES020000124">
    <property type="protein sequence ID" value="CAH2329957.1"/>
    <property type="molecule type" value="Genomic_DNA"/>
</dbReference>
<sequence>MTTAIRRFVWNSRPTRIKKSTLELPKLMGGTGLPSIETYYRAAHLHRLTDWHAQHPSKQWVTIELEQTDRKIPARLWLHTATYTDLHTENPLIDATLRVWIAIRYRLQLTSSPSPLTPITHNPDLADALTPQDLAGLQQ</sequence>
<reference evidence="2" key="1">
    <citation type="submission" date="2022-03" db="EMBL/GenBank/DDBJ databases">
        <authorList>
            <person name="Alioto T."/>
            <person name="Alioto T."/>
            <person name="Gomez Garrido J."/>
        </authorList>
    </citation>
    <scope>NUCLEOTIDE SEQUENCE</scope>
</reference>
<dbReference type="PANTHER" id="PTHR31635">
    <property type="entry name" value="REVERSE TRANSCRIPTASE DOMAIN-CONTAINING PROTEIN-RELATED"/>
    <property type="match status" value="1"/>
</dbReference>
<dbReference type="AlphaFoldDB" id="A0AAD1TPE1"/>
<comment type="caution">
    <text evidence="2">The sequence shown here is derived from an EMBL/GenBank/DDBJ whole genome shotgun (WGS) entry which is preliminary data.</text>
</comment>
<proteinExistence type="predicted"/>
<evidence type="ECO:0000313" key="2">
    <source>
        <dbReference type="EMBL" id="CAH2329957.1"/>
    </source>
</evidence>
<dbReference type="PANTHER" id="PTHR31635:SF196">
    <property type="entry name" value="REVERSE TRANSCRIPTASE DOMAIN-CONTAINING PROTEIN-RELATED"/>
    <property type="match status" value="1"/>
</dbReference>
<protein>
    <submittedName>
        <fullName evidence="2">Uncharacterized protein</fullName>
    </submittedName>
</protein>
<evidence type="ECO:0000256" key="1">
    <source>
        <dbReference type="SAM" id="MobiDB-lite"/>
    </source>
</evidence>
<organism evidence="2 3">
    <name type="scientific">Pelobates cultripes</name>
    <name type="common">Western spadefoot toad</name>
    <dbReference type="NCBI Taxonomy" id="61616"/>
    <lineage>
        <taxon>Eukaryota</taxon>
        <taxon>Metazoa</taxon>
        <taxon>Chordata</taxon>
        <taxon>Craniata</taxon>
        <taxon>Vertebrata</taxon>
        <taxon>Euteleostomi</taxon>
        <taxon>Amphibia</taxon>
        <taxon>Batrachia</taxon>
        <taxon>Anura</taxon>
        <taxon>Pelobatoidea</taxon>
        <taxon>Pelobatidae</taxon>
        <taxon>Pelobates</taxon>
    </lineage>
</organism>
<evidence type="ECO:0000313" key="3">
    <source>
        <dbReference type="Proteomes" id="UP001295444"/>
    </source>
</evidence>
<dbReference type="Proteomes" id="UP001295444">
    <property type="component" value="Unassembled WGS sequence"/>
</dbReference>
<gene>
    <name evidence="2" type="ORF">PECUL_23A061111</name>
</gene>